<reference evidence="3 5" key="2">
    <citation type="submission" date="2018-08" db="EMBL/GenBank/DDBJ databases">
        <title>Genetic Globetrotter - A new plasmid hitch-hiking vast phylogenetic and geographic distances.</title>
        <authorList>
            <person name="Vollmers J."/>
            <person name="Petersen J."/>
        </authorList>
    </citation>
    <scope>NUCLEOTIDE SEQUENCE [LARGE SCALE GENOMIC DNA]</scope>
    <source>
        <strain evidence="3 5">DSM 26383</strain>
    </source>
</reference>
<dbReference type="Proteomes" id="UP000051401">
    <property type="component" value="Unassembled WGS sequence"/>
</dbReference>
<keyword evidence="1" id="KW-0812">Transmembrane</keyword>
<keyword evidence="4" id="KW-1185">Reference proteome</keyword>
<feature type="transmembrane region" description="Helical" evidence="1">
    <location>
        <begin position="12"/>
        <end position="29"/>
    </location>
</feature>
<keyword evidence="1" id="KW-1133">Transmembrane helix</keyword>
<dbReference type="EMBL" id="CP031598">
    <property type="protein sequence ID" value="QEW29245.1"/>
    <property type="molecule type" value="Genomic_DNA"/>
</dbReference>
<dbReference type="PATRIC" id="fig|540747.5.peg.185"/>
<dbReference type="KEGG" id="rid:RIdsm_05088"/>
<name>A0A0T5PEK8_9RHOB</name>
<evidence type="ECO:0008006" key="6">
    <source>
        <dbReference type="Google" id="ProtNLM"/>
    </source>
</evidence>
<evidence type="ECO:0000313" key="5">
    <source>
        <dbReference type="Proteomes" id="UP000325785"/>
    </source>
</evidence>
<dbReference type="Proteomes" id="UP000325785">
    <property type="component" value="Chromosome"/>
</dbReference>
<dbReference type="EMBL" id="LAXI01000001">
    <property type="protein sequence ID" value="KRS19439.1"/>
    <property type="molecule type" value="Genomic_DNA"/>
</dbReference>
<dbReference type="AlphaFoldDB" id="A0A0T5PEK8"/>
<evidence type="ECO:0000256" key="1">
    <source>
        <dbReference type="SAM" id="Phobius"/>
    </source>
</evidence>
<keyword evidence="1" id="KW-0472">Membrane</keyword>
<proteinExistence type="predicted"/>
<evidence type="ECO:0000313" key="2">
    <source>
        <dbReference type="EMBL" id="KRS19439.1"/>
    </source>
</evidence>
<sequence>MNSRFYREAPKWAIISIILVFGIIWLSQMSTSKRTLTLPEILSNESVSLLVTNEITTQVVVADEETSTLLGIDGYIGIGIVTAFVGIDTTKIEYVSSNSIRLPDVEIFSLEIRDDSIKFYRNATLLQRLSTLNEDQATKVRKRLKDDAESFIRQSGMMPTNDQVKSRIQTIIREFGGPQEIDFQS</sequence>
<dbReference type="InterPro" id="IPR025324">
    <property type="entry name" value="DUF4230"/>
</dbReference>
<gene>
    <name evidence="3" type="ORF">RIdsm_05088</name>
    <name evidence="2" type="ORF">XM52_00915</name>
</gene>
<evidence type="ECO:0000313" key="3">
    <source>
        <dbReference type="EMBL" id="QEW29245.1"/>
    </source>
</evidence>
<dbReference type="RefSeq" id="WP_057812331.1">
    <property type="nucleotide sequence ID" value="NZ_CP031598.1"/>
</dbReference>
<organism evidence="2 4">
    <name type="scientific">Roseovarius indicus</name>
    <dbReference type="NCBI Taxonomy" id="540747"/>
    <lineage>
        <taxon>Bacteria</taxon>
        <taxon>Pseudomonadati</taxon>
        <taxon>Pseudomonadota</taxon>
        <taxon>Alphaproteobacteria</taxon>
        <taxon>Rhodobacterales</taxon>
        <taxon>Roseobacteraceae</taxon>
        <taxon>Roseovarius</taxon>
    </lineage>
</organism>
<dbReference type="Pfam" id="PF14014">
    <property type="entry name" value="DUF4230"/>
    <property type="match status" value="1"/>
</dbReference>
<accession>A0A0T5PEK8</accession>
<evidence type="ECO:0000313" key="4">
    <source>
        <dbReference type="Proteomes" id="UP000051401"/>
    </source>
</evidence>
<reference evidence="2 4" key="1">
    <citation type="submission" date="2015-04" db="EMBL/GenBank/DDBJ databases">
        <title>The draft genome sequence of Roseovarius indicus B108T.</title>
        <authorList>
            <person name="Li G."/>
            <person name="Lai Q."/>
            <person name="Shao Z."/>
            <person name="Yan P."/>
        </authorList>
    </citation>
    <scope>NUCLEOTIDE SEQUENCE [LARGE SCALE GENOMIC DNA]</scope>
    <source>
        <strain evidence="2 4">B108</strain>
    </source>
</reference>
<protein>
    <recommendedName>
        <fullName evidence="6">DUF4230 domain-containing protein</fullName>
    </recommendedName>
</protein>